<dbReference type="Pfam" id="PF13673">
    <property type="entry name" value="Acetyltransf_10"/>
    <property type="match status" value="1"/>
</dbReference>
<name>A0ABV6E1I7_9ACTN</name>
<dbReference type="InterPro" id="IPR000182">
    <property type="entry name" value="GNAT_dom"/>
</dbReference>
<keyword evidence="3" id="KW-1185">Reference proteome</keyword>
<feature type="domain" description="N-acetyltransferase" evidence="1">
    <location>
        <begin position="1"/>
        <end position="164"/>
    </location>
</feature>
<evidence type="ECO:0000313" key="2">
    <source>
        <dbReference type="EMBL" id="MFC0222844.1"/>
    </source>
</evidence>
<organism evidence="2 3">
    <name type="scientific">Nocardioides zeicaulis</name>
    <dbReference type="NCBI Taxonomy" id="1776857"/>
    <lineage>
        <taxon>Bacteria</taxon>
        <taxon>Bacillati</taxon>
        <taxon>Actinomycetota</taxon>
        <taxon>Actinomycetes</taxon>
        <taxon>Propionibacteriales</taxon>
        <taxon>Nocardioidaceae</taxon>
        <taxon>Nocardioides</taxon>
    </lineage>
</organism>
<sequence>MEIAYASSDEERREVRDFLAKHIDDIAETAVPAPSMDYAFKPLVPLIRGEDGQIVAAALTCRALLAGSAVITGRAEQMFGTALDRHSELDLLAVAEGARGDGLGTRLVHDLESKLAAQGVRVWFGNVTAGNDVERLRAFYSRLGFTVLADGQPLPPLLGRQWAPPLTEEPVFVFYKKLARQS</sequence>
<dbReference type="Gene3D" id="3.40.630.30">
    <property type="match status" value="1"/>
</dbReference>
<comment type="caution">
    <text evidence="2">The sequence shown here is derived from an EMBL/GenBank/DDBJ whole genome shotgun (WGS) entry which is preliminary data.</text>
</comment>
<evidence type="ECO:0000259" key="1">
    <source>
        <dbReference type="PROSITE" id="PS51186"/>
    </source>
</evidence>
<dbReference type="EC" id="2.3.1.-" evidence="2"/>
<evidence type="ECO:0000313" key="3">
    <source>
        <dbReference type="Proteomes" id="UP001589698"/>
    </source>
</evidence>
<dbReference type="InterPro" id="IPR016181">
    <property type="entry name" value="Acyl_CoA_acyltransferase"/>
</dbReference>
<accession>A0ABV6E1I7</accession>
<dbReference type="GO" id="GO:0016746">
    <property type="term" value="F:acyltransferase activity"/>
    <property type="evidence" value="ECO:0007669"/>
    <property type="project" value="UniProtKB-KW"/>
</dbReference>
<gene>
    <name evidence="2" type="ORF">ACFFJG_10155</name>
</gene>
<protein>
    <submittedName>
        <fullName evidence="2">GNAT family N-acetyltransferase</fullName>
        <ecNumber evidence="2">2.3.1.-</ecNumber>
    </submittedName>
</protein>
<dbReference type="CDD" id="cd04301">
    <property type="entry name" value="NAT_SF"/>
    <property type="match status" value="1"/>
</dbReference>
<reference evidence="2 3" key="1">
    <citation type="submission" date="2024-09" db="EMBL/GenBank/DDBJ databases">
        <authorList>
            <person name="Sun Q."/>
            <person name="Mori K."/>
        </authorList>
    </citation>
    <scope>NUCLEOTIDE SEQUENCE [LARGE SCALE GENOMIC DNA]</scope>
    <source>
        <strain evidence="2 3">CCM 8654</strain>
    </source>
</reference>
<dbReference type="EMBL" id="JBHLXH010000001">
    <property type="protein sequence ID" value="MFC0222844.1"/>
    <property type="molecule type" value="Genomic_DNA"/>
</dbReference>
<dbReference type="SUPFAM" id="SSF55729">
    <property type="entry name" value="Acyl-CoA N-acyltransferases (Nat)"/>
    <property type="match status" value="1"/>
</dbReference>
<dbReference type="RefSeq" id="WP_378518562.1">
    <property type="nucleotide sequence ID" value="NZ_CBCSDI010000032.1"/>
</dbReference>
<dbReference type="PROSITE" id="PS51186">
    <property type="entry name" value="GNAT"/>
    <property type="match status" value="1"/>
</dbReference>
<keyword evidence="2" id="KW-0012">Acyltransferase</keyword>
<keyword evidence="2" id="KW-0808">Transferase</keyword>
<proteinExistence type="predicted"/>
<dbReference type="Proteomes" id="UP001589698">
    <property type="component" value="Unassembled WGS sequence"/>
</dbReference>